<evidence type="ECO:0000313" key="2">
    <source>
        <dbReference type="EMBL" id="PAV77617.1"/>
    </source>
</evidence>
<dbReference type="Proteomes" id="UP000218231">
    <property type="component" value="Unassembled WGS sequence"/>
</dbReference>
<dbReference type="AlphaFoldDB" id="A0A2A2KUS9"/>
<accession>A0A2A2KUS9</accession>
<dbReference type="EMBL" id="LIAE01007676">
    <property type="protein sequence ID" value="PAV77617.1"/>
    <property type="molecule type" value="Genomic_DNA"/>
</dbReference>
<reference evidence="2 3" key="1">
    <citation type="journal article" date="2017" name="Curr. Biol.">
        <title>Genome architecture and evolution of a unichromosomal asexual nematode.</title>
        <authorList>
            <person name="Fradin H."/>
            <person name="Zegar C."/>
            <person name="Gutwein M."/>
            <person name="Lucas J."/>
            <person name="Kovtun M."/>
            <person name="Corcoran D."/>
            <person name="Baugh L.R."/>
            <person name="Kiontke K."/>
            <person name="Gunsalus K."/>
            <person name="Fitch D.H."/>
            <person name="Piano F."/>
        </authorList>
    </citation>
    <scope>NUCLEOTIDE SEQUENCE [LARGE SCALE GENOMIC DNA]</scope>
    <source>
        <strain evidence="2">PF1309</strain>
    </source>
</reference>
<evidence type="ECO:0000313" key="3">
    <source>
        <dbReference type="Proteomes" id="UP000218231"/>
    </source>
</evidence>
<name>A0A2A2KUS9_9BILA</name>
<keyword evidence="3" id="KW-1185">Reference proteome</keyword>
<organism evidence="2 3">
    <name type="scientific">Diploscapter pachys</name>
    <dbReference type="NCBI Taxonomy" id="2018661"/>
    <lineage>
        <taxon>Eukaryota</taxon>
        <taxon>Metazoa</taxon>
        <taxon>Ecdysozoa</taxon>
        <taxon>Nematoda</taxon>
        <taxon>Chromadorea</taxon>
        <taxon>Rhabditida</taxon>
        <taxon>Rhabditina</taxon>
        <taxon>Rhabditomorpha</taxon>
        <taxon>Rhabditoidea</taxon>
        <taxon>Rhabditidae</taxon>
        <taxon>Diploscapter</taxon>
    </lineage>
</organism>
<gene>
    <name evidence="2" type="ORF">WR25_25480</name>
</gene>
<comment type="caution">
    <text evidence="2">The sequence shown here is derived from an EMBL/GenBank/DDBJ whole genome shotgun (WGS) entry which is preliminary data.</text>
</comment>
<feature type="chain" id="PRO_5013104513" evidence="1">
    <location>
        <begin position="23"/>
        <end position="95"/>
    </location>
</feature>
<protein>
    <submittedName>
        <fullName evidence="2">Uncharacterized protein</fullName>
    </submittedName>
</protein>
<sequence>MFKTALQAVNLALLLNIKLTSGLVEHDELSESSLSEFAPIGGLSLPRPNQVVAGRVEQLLPDLIIVPSAEINSNCLKFEQPLPLDSGHSSSAIWN</sequence>
<keyword evidence="1" id="KW-0732">Signal</keyword>
<feature type="signal peptide" evidence="1">
    <location>
        <begin position="1"/>
        <end position="22"/>
    </location>
</feature>
<evidence type="ECO:0000256" key="1">
    <source>
        <dbReference type="SAM" id="SignalP"/>
    </source>
</evidence>
<proteinExistence type="predicted"/>